<dbReference type="Pfam" id="PF03478">
    <property type="entry name" value="Beta-prop_KIB1-4"/>
    <property type="match status" value="1"/>
</dbReference>
<reference evidence="2" key="1">
    <citation type="submission" date="2020-10" db="EMBL/GenBank/DDBJ databases">
        <authorList>
            <person name="Han B."/>
            <person name="Lu T."/>
            <person name="Zhao Q."/>
            <person name="Huang X."/>
            <person name="Zhao Y."/>
        </authorList>
    </citation>
    <scope>NUCLEOTIDE SEQUENCE</scope>
</reference>
<dbReference type="EMBL" id="CAJGYO010000006">
    <property type="protein sequence ID" value="CAD6234834.1"/>
    <property type="molecule type" value="Genomic_DNA"/>
</dbReference>
<dbReference type="PANTHER" id="PTHR45560:SF4">
    <property type="entry name" value="OS04G0164500 PROTEIN"/>
    <property type="match status" value="1"/>
</dbReference>
<proteinExistence type="predicted"/>
<evidence type="ECO:0000313" key="2">
    <source>
        <dbReference type="EMBL" id="CAD6234834.1"/>
    </source>
</evidence>
<name>A0A811P8P2_9POAL</name>
<sequence length="303" mass="33776">MACEQRSSVAEGEAAGQFQLQHLPPDLLPEIHHRLAFLTRLASASVCSASGHHLKPETPWLILPAENEDRARVLSLADEENTTVRFGGQPPPPPAPGHKYDYRTDGDGEEPRTYTLTATQMRQVFYRKVILSASPCPNSYAAMLIMDRCTGTPSFTAAEGPLVEDGALPRRRQGCHTPQRTLLVYHLHGRFMAVLKHARDDKSDDRYSRDTRTRIFFEVQILDRVKERWEEAADIGDTALFVGVNGSLCLSTREHQGIRPGCVYFTDDEVGVACLRKANNQQRSNSYGEADDTMMDNSLCCVG</sequence>
<organism evidence="2 3">
    <name type="scientific">Miscanthus lutarioriparius</name>
    <dbReference type="NCBI Taxonomy" id="422564"/>
    <lineage>
        <taxon>Eukaryota</taxon>
        <taxon>Viridiplantae</taxon>
        <taxon>Streptophyta</taxon>
        <taxon>Embryophyta</taxon>
        <taxon>Tracheophyta</taxon>
        <taxon>Spermatophyta</taxon>
        <taxon>Magnoliopsida</taxon>
        <taxon>Liliopsida</taxon>
        <taxon>Poales</taxon>
        <taxon>Poaceae</taxon>
        <taxon>PACMAD clade</taxon>
        <taxon>Panicoideae</taxon>
        <taxon>Andropogonodae</taxon>
        <taxon>Andropogoneae</taxon>
        <taxon>Saccharinae</taxon>
        <taxon>Miscanthus</taxon>
    </lineage>
</organism>
<comment type="caution">
    <text evidence="2">The sequence shown here is derived from an EMBL/GenBank/DDBJ whole genome shotgun (WGS) entry which is preliminary data.</text>
</comment>
<dbReference type="Proteomes" id="UP000604825">
    <property type="component" value="Unassembled WGS sequence"/>
</dbReference>
<dbReference type="PANTHER" id="PTHR45560">
    <property type="entry name" value="OS04G0163150 PROTEIN-RELATED"/>
    <property type="match status" value="1"/>
</dbReference>
<gene>
    <name evidence="2" type="ORF">NCGR_LOCUS23252</name>
</gene>
<dbReference type="AlphaFoldDB" id="A0A811P8P2"/>
<dbReference type="OrthoDB" id="694239at2759"/>
<evidence type="ECO:0000259" key="1">
    <source>
        <dbReference type="Pfam" id="PF03478"/>
    </source>
</evidence>
<evidence type="ECO:0000313" key="3">
    <source>
        <dbReference type="Proteomes" id="UP000604825"/>
    </source>
</evidence>
<accession>A0A811P8P2</accession>
<keyword evidence="3" id="KW-1185">Reference proteome</keyword>
<protein>
    <recommendedName>
        <fullName evidence="1">KIB1-4 beta-propeller domain-containing protein</fullName>
    </recommendedName>
</protein>
<feature type="domain" description="KIB1-4 beta-propeller" evidence="1">
    <location>
        <begin position="169"/>
        <end position="272"/>
    </location>
</feature>
<dbReference type="InterPro" id="IPR005174">
    <property type="entry name" value="KIB1-4_b-propeller"/>
</dbReference>